<comment type="caution">
    <text evidence="1">The sequence shown here is derived from an EMBL/GenBank/DDBJ whole genome shotgun (WGS) entry which is preliminary data.</text>
</comment>
<sequence>MGREPLEFYRDAAGLYYTEIRDLITSLHLLLRGVVLDQSLEDDILVEFKK</sequence>
<evidence type="ECO:0000313" key="1">
    <source>
        <dbReference type="EMBL" id="MED6176147.1"/>
    </source>
</evidence>
<reference evidence="1 2" key="1">
    <citation type="journal article" date="2023" name="Plants (Basel)">
        <title>Bridging the Gap: Combining Genomics and Transcriptomics Approaches to Understand Stylosanthes scabra, an Orphan Legume from the Brazilian Caatinga.</title>
        <authorList>
            <person name="Ferreira-Neto J.R.C."/>
            <person name="da Silva M.D."/>
            <person name="Binneck E."/>
            <person name="de Melo N.F."/>
            <person name="da Silva R.H."/>
            <person name="de Melo A.L.T.M."/>
            <person name="Pandolfi V."/>
            <person name="Bustamante F.O."/>
            <person name="Brasileiro-Vidal A.C."/>
            <person name="Benko-Iseppon A.M."/>
        </authorList>
    </citation>
    <scope>NUCLEOTIDE SEQUENCE [LARGE SCALE GENOMIC DNA]</scope>
    <source>
        <tissue evidence="1">Leaves</tissue>
    </source>
</reference>
<evidence type="ECO:0000313" key="2">
    <source>
        <dbReference type="Proteomes" id="UP001341840"/>
    </source>
</evidence>
<keyword evidence="2" id="KW-1185">Reference proteome</keyword>
<proteinExistence type="predicted"/>
<gene>
    <name evidence="1" type="ORF">PIB30_085265</name>
</gene>
<name>A0ABU6VRZ1_9FABA</name>
<dbReference type="EMBL" id="JASCZI010152450">
    <property type="protein sequence ID" value="MED6176147.1"/>
    <property type="molecule type" value="Genomic_DNA"/>
</dbReference>
<accession>A0ABU6VRZ1</accession>
<organism evidence="1 2">
    <name type="scientific">Stylosanthes scabra</name>
    <dbReference type="NCBI Taxonomy" id="79078"/>
    <lineage>
        <taxon>Eukaryota</taxon>
        <taxon>Viridiplantae</taxon>
        <taxon>Streptophyta</taxon>
        <taxon>Embryophyta</taxon>
        <taxon>Tracheophyta</taxon>
        <taxon>Spermatophyta</taxon>
        <taxon>Magnoliopsida</taxon>
        <taxon>eudicotyledons</taxon>
        <taxon>Gunneridae</taxon>
        <taxon>Pentapetalae</taxon>
        <taxon>rosids</taxon>
        <taxon>fabids</taxon>
        <taxon>Fabales</taxon>
        <taxon>Fabaceae</taxon>
        <taxon>Papilionoideae</taxon>
        <taxon>50 kb inversion clade</taxon>
        <taxon>dalbergioids sensu lato</taxon>
        <taxon>Dalbergieae</taxon>
        <taxon>Pterocarpus clade</taxon>
        <taxon>Stylosanthes</taxon>
    </lineage>
</organism>
<dbReference type="Proteomes" id="UP001341840">
    <property type="component" value="Unassembled WGS sequence"/>
</dbReference>
<protein>
    <submittedName>
        <fullName evidence="1">Uncharacterized protein</fullName>
    </submittedName>
</protein>